<dbReference type="Proteomes" id="UP000094626">
    <property type="component" value="Plasmid pSA2"/>
</dbReference>
<keyword evidence="3" id="KW-1185">Reference proteome</keyword>
<sequence>MSGLYLIFAASIAFVSIRLFVDLLRQNGFVAEGDGNGIVLFAMPIALLVIVGLGPGTRC</sequence>
<dbReference type="KEGG" id="nre:BES08_27495"/>
<evidence type="ECO:0000313" key="3">
    <source>
        <dbReference type="Proteomes" id="UP000094626"/>
    </source>
</evidence>
<proteinExistence type="predicted"/>
<organism evidence="2 3">
    <name type="scientific">Novosphingobium resinovorum</name>
    <dbReference type="NCBI Taxonomy" id="158500"/>
    <lineage>
        <taxon>Bacteria</taxon>
        <taxon>Pseudomonadati</taxon>
        <taxon>Pseudomonadota</taxon>
        <taxon>Alphaproteobacteria</taxon>
        <taxon>Sphingomonadales</taxon>
        <taxon>Sphingomonadaceae</taxon>
        <taxon>Novosphingobium</taxon>
    </lineage>
</organism>
<reference evidence="3" key="1">
    <citation type="journal article" date="2017" name="J. Biotechnol.">
        <title>Complete genome sequence of Novosphingobium resinovorum SA1, a versatile xenobiotic-degrading bacterium capable of utilizing sulfanilic acid.</title>
        <authorList>
            <person name="Hegedus B."/>
            <person name="Kos P.B."/>
            <person name="Balint B."/>
            <person name="Maroti G."/>
            <person name="Gan H.M."/>
            <person name="Perei K."/>
            <person name="Rakhely G."/>
        </authorList>
    </citation>
    <scope>NUCLEOTIDE SEQUENCE [LARGE SCALE GENOMIC DNA]</scope>
    <source>
        <strain evidence="3">SA1</strain>
    </source>
</reference>
<geneLocation type="plasmid" evidence="2 3">
    <name>pSA2</name>
</geneLocation>
<keyword evidence="1" id="KW-0472">Membrane</keyword>
<evidence type="ECO:0000256" key="1">
    <source>
        <dbReference type="SAM" id="Phobius"/>
    </source>
</evidence>
<keyword evidence="1" id="KW-0812">Transmembrane</keyword>
<feature type="transmembrane region" description="Helical" evidence="1">
    <location>
        <begin position="6"/>
        <end position="24"/>
    </location>
</feature>
<feature type="transmembrane region" description="Helical" evidence="1">
    <location>
        <begin position="36"/>
        <end position="54"/>
    </location>
</feature>
<dbReference type="EMBL" id="CP017077">
    <property type="protein sequence ID" value="AOR80587.1"/>
    <property type="molecule type" value="Genomic_DNA"/>
</dbReference>
<dbReference type="OrthoDB" id="7475955at2"/>
<keyword evidence="2" id="KW-0614">Plasmid</keyword>
<accession>A0A1D8AEQ7</accession>
<protein>
    <submittedName>
        <fullName evidence="2">Uncharacterized protein</fullName>
    </submittedName>
</protein>
<dbReference type="AlphaFoldDB" id="A0A1D8AEQ7"/>
<evidence type="ECO:0000313" key="2">
    <source>
        <dbReference type="EMBL" id="AOR80587.1"/>
    </source>
</evidence>
<name>A0A1D8AEQ7_9SPHN</name>
<keyword evidence="1" id="KW-1133">Transmembrane helix</keyword>
<dbReference type="RefSeq" id="WP_069709971.1">
    <property type="nucleotide sequence ID" value="NZ_CP017077.1"/>
</dbReference>
<gene>
    <name evidence="2" type="ORF">BES08_27495</name>
</gene>